<dbReference type="PANTHER" id="PTHR21047:SF2">
    <property type="entry name" value="THYMIDINE DIPHOSPHO-4-KETO-RHAMNOSE 3,5-EPIMERASE"/>
    <property type="match status" value="1"/>
</dbReference>
<evidence type="ECO:0000256" key="6">
    <source>
        <dbReference type="PIRSR" id="PIRSR600888-3"/>
    </source>
</evidence>
<evidence type="ECO:0000256" key="1">
    <source>
        <dbReference type="ARBA" id="ARBA00001298"/>
    </source>
</evidence>
<dbReference type="GO" id="GO:0000271">
    <property type="term" value="P:polysaccharide biosynthetic process"/>
    <property type="evidence" value="ECO:0007669"/>
    <property type="project" value="TreeGrafter"/>
</dbReference>
<evidence type="ECO:0000256" key="7">
    <source>
        <dbReference type="RuleBase" id="RU364069"/>
    </source>
</evidence>
<feature type="site" description="Participates in a stacking interaction with the thymidine ring of dTDP-4-oxo-6-deoxyglucose" evidence="6">
    <location>
        <position position="138"/>
    </location>
</feature>
<sequence length="183" mass="20762">MTIIPTKLPGCYLIEPKIIRDDRGYFMEAFNEKEFVANVGSGVHFVQQNQSQSKMGVLRGLHYQTGEHAQAKLIRVLSGSILDVAVDIRPESETYGQYFSVELSAENNRQLFIPRGFAHGFQVLSNDTTVFYNSDNFYNPAYEAGIIYDDPTIAVDWRAESSLPLISEKDKNLPTFEKSIKVW</sequence>
<evidence type="ECO:0000256" key="5">
    <source>
        <dbReference type="PIRSR" id="PIRSR600888-1"/>
    </source>
</evidence>
<comment type="pathway">
    <text evidence="7">Carbohydrate biosynthesis; dTDP-L-rhamnose biosynthesis.</text>
</comment>
<evidence type="ECO:0000256" key="2">
    <source>
        <dbReference type="ARBA" id="ARBA00001997"/>
    </source>
</evidence>
<comment type="subunit">
    <text evidence="7">Homodimer.</text>
</comment>
<organism evidence="8 9">
    <name type="scientific">Flavobacterium caeni</name>
    <dbReference type="NCBI Taxonomy" id="490189"/>
    <lineage>
        <taxon>Bacteria</taxon>
        <taxon>Pseudomonadati</taxon>
        <taxon>Bacteroidota</taxon>
        <taxon>Flavobacteriia</taxon>
        <taxon>Flavobacteriales</taxon>
        <taxon>Flavobacteriaceae</taxon>
        <taxon>Flavobacterium</taxon>
    </lineage>
</organism>
<dbReference type="Gene3D" id="2.60.120.10">
    <property type="entry name" value="Jelly Rolls"/>
    <property type="match status" value="1"/>
</dbReference>
<dbReference type="AlphaFoldDB" id="A0A1G5JBC3"/>
<gene>
    <name evidence="8" type="ORF">SAMN02927903_02610</name>
</gene>
<dbReference type="PANTHER" id="PTHR21047">
    <property type="entry name" value="DTDP-6-DEOXY-D-GLUCOSE-3,5 EPIMERASE"/>
    <property type="match status" value="1"/>
</dbReference>
<proteinExistence type="inferred from homology"/>
<dbReference type="Pfam" id="PF00908">
    <property type="entry name" value="dTDP_sugar_isom"/>
    <property type="match status" value="1"/>
</dbReference>
<dbReference type="OrthoDB" id="9800680at2"/>
<protein>
    <recommendedName>
        <fullName evidence="4 7">dTDP-4-dehydrorhamnose 3,5-epimerase</fullName>
        <ecNumber evidence="3 7">5.1.3.13</ecNumber>
    </recommendedName>
    <alternativeName>
        <fullName evidence="7">Thymidine diphospho-4-keto-rhamnose 3,5-epimerase</fullName>
    </alternativeName>
</protein>
<dbReference type="GO" id="GO:0005829">
    <property type="term" value="C:cytosol"/>
    <property type="evidence" value="ECO:0007669"/>
    <property type="project" value="TreeGrafter"/>
</dbReference>
<keyword evidence="9" id="KW-1185">Reference proteome</keyword>
<evidence type="ECO:0000256" key="3">
    <source>
        <dbReference type="ARBA" id="ARBA00012098"/>
    </source>
</evidence>
<keyword evidence="7" id="KW-0413">Isomerase</keyword>
<dbReference type="GO" id="GO:0019305">
    <property type="term" value="P:dTDP-rhamnose biosynthetic process"/>
    <property type="evidence" value="ECO:0007669"/>
    <property type="project" value="UniProtKB-UniRule"/>
</dbReference>
<dbReference type="EMBL" id="FMVF01000013">
    <property type="protein sequence ID" value="SCY85537.1"/>
    <property type="molecule type" value="Genomic_DNA"/>
</dbReference>
<comment type="function">
    <text evidence="2 7">Catalyzes the epimerization of the C3' and C5'positions of dTDP-6-deoxy-D-xylo-4-hexulose, forming dTDP-6-deoxy-L-lyxo-4-hexulose.</text>
</comment>
<dbReference type="RefSeq" id="WP_091144765.1">
    <property type="nucleotide sequence ID" value="NZ_FMVF01000013.1"/>
</dbReference>
<dbReference type="InterPro" id="IPR011051">
    <property type="entry name" value="RmlC_Cupin_sf"/>
</dbReference>
<dbReference type="Proteomes" id="UP000199354">
    <property type="component" value="Unassembled WGS sequence"/>
</dbReference>
<dbReference type="GO" id="GO:0008830">
    <property type="term" value="F:dTDP-4-dehydrorhamnose 3,5-epimerase activity"/>
    <property type="evidence" value="ECO:0007669"/>
    <property type="project" value="UniProtKB-UniRule"/>
</dbReference>
<evidence type="ECO:0000313" key="8">
    <source>
        <dbReference type="EMBL" id="SCY85537.1"/>
    </source>
</evidence>
<dbReference type="UniPathway" id="UPA00124"/>
<evidence type="ECO:0000256" key="4">
    <source>
        <dbReference type="ARBA" id="ARBA00019595"/>
    </source>
</evidence>
<name>A0A1G5JBC3_9FLAO</name>
<dbReference type="CDD" id="cd00438">
    <property type="entry name" value="cupin_RmlC"/>
    <property type="match status" value="1"/>
</dbReference>
<reference evidence="8 9" key="1">
    <citation type="submission" date="2016-10" db="EMBL/GenBank/DDBJ databases">
        <authorList>
            <person name="de Groot N.N."/>
        </authorList>
    </citation>
    <scope>NUCLEOTIDE SEQUENCE [LARGE SCALE GENOMIC DNA]</scope>
    <source>
        <strain evidence="8 9">CGMCC 1.7031</strain>
    </source>
</reference>
<evidence type="ECO:0000313" key="9">
    <source>
        <dbReference type="Proteomes" id="UP000199354"/>
    </source>
</evidence>
<dbReference type="EC" id="5.1.3.13" evidence="3 7"/>
<comment type="similarity">
    <text evidence="7">Belongs to the dTDP-4-dehydrorhamnose 3,5-epimerase family.</text>
</comment>
<feature type="active site" description="Proton acceptor" evidence="5">
    <location>
        <position position="62"/>
    </location>
</feature>
<accession>A0A1G5JBC3</accession>
<dbReference type="NCBIfam" id="TIGR01221">
    <property type="entry name" value="rmlC"/>
    <property type="match status" value="1"/>
</dbReference>
<dbReference type="STRING" id="490189.SAMN02927903_02610"/>
<dbReference type="SUPFAM" id="SSF51182">
    <property type="entry name" value="RmlC-like cupins"/>
    <property type="match status" value="1"/>
</dbReference>
<comment type="catalytic activity">
    <reaction evidence="1 7">
        <text>dTDP-4-dehydro-6-deoxy-alpha-D-glucose = dTDP-4-dehydro-beta-L-rhamnose</text>
        <dbReference type="Rhea" id="RHEA:16969"/>
        <dbReference type="ChEBI" id="CHEBI:57649"/>
        <dbReference type="ChEBI" id="CHEBI:62830"/>
        <dbReference type="EC" id="5.1.3.13"/>
    </reaction>
</comment>
<dbReference type="InterPro" id="IPR014710">
    <property type="entry name" value="RmlC-like_jellyroll"/>
</dbReference>
<feature type="active site" description="Proton donor" evidence="5">
    <location>
        <position position="132"/>
    </location>
</feature>
<dbReference type="InterPro" id="IPR000888">
    <property type="entry name" value="RmlC-like"/>
</dbReference>